<keyword evidence="4" id="KW-1133">Transmembrane helix</keyword>
<dbReference type="InterPro" id="IPR014710">
    <property type="entry name" value="RmlC-like_jellyroll"/>
</dbReference>
<dbReference type="InterPro" id="IPR000595">
    <property type="entry name" value="cNMP-bd_dom"/>
</dbReference>
<keyword evidence="6" id="KW-0472">Membrane</keyword>
<dbReference type="EMBL" id="PYFT01000001">
    <property type="protein sequence ID" value="PSR53078.1"/>
    <property type="molecule type" value="Genomic_DNA"/>
</dbReference>
<proteinExistence type="predicted"/>
<dbReference type="Pfam" id="PF00027">
    <property type="entry name" value="cNMP_binding"/>
    <property type="match status" value="1"/>
</dbReference>
<sequence>MLLIEKVLTLRSSDIFSNTPETELVELAGVLEELYLNPNENLFQKGDTGECMYFIYKGKIRIHDEELTLAVLEENEILGELSVLDAETRSASATALQETILLKLEQEPFYDIMMANAEVLKGILKTLGRRLRLMDAKAKQAETTVAAPAGQPSL</sequence>
<evidence type="ECO:0000256" key="7">
    <source>
        <dbReference type="ARBA" id="ARBA00023286"/>
    </source>
</evidence>
<keyword evidence="5" id="KW-0406">Ion transport</keyword>
<keyword evidence="8" id="KW-0407">Ion channel</keyword>
<dbReference type="SUPFAM" id="SSF51206">
    <property type="entry name" value="cAMP-binding domain-like"/>
    <property type="match status" value="1"/>
</dbReference>
<dbReference type="RefSeq" id="WP_106927344.1">
    <property type="nucleotide sequence ID" value="NZ_PYFT01000001.1"/>
</dbReference>
<dbReference type="PROSITE" id="PS50042">
    <property type="entry name" value="CNMP_BINDING_3"/>
    <property type="match status" value="1"/>
</dbReference>
<organism evidence="10 11">
    <name type="scientific">Adhaeribacter arboris</name>
    <dbReference type="NCBI Taxonomy" id="2072846"/>
    <lineage>
        <taxon>Bacteria</taxon>
        <taxon>Pseudomonadati</taxon>
        <taxon>Bacteroidota</taxon>
        <taxon>Cytophagia</taxon>
        <taxon>Cytophagales</taxon>
        <taxon>Hymenobacteraceae</taxon>
        <taxon>Adhaeribacter</taxon>
    </lineage>
</organism>
<dbReference type="GO" id="GO:0005221">
    <property type="term" value="F:intracellularly cyclic nucleotide-activated monoatomic cation channel activity"/>
    <property type="evidence" value="ECO:0007669"/>
    <property type="project" value="InterPro"/>
</dbReference>
<keyword evidence="7" id="KW-1071">Ligand-gated ion channel</keyword>
<dbReference type="OrthoDB" id="9810708at2"/>
<evidence type="ECO:0000256" key="3">
    <source>
        <dbReference type="ARBA" id="ARBA00022692"/>
    </source>
</evidence>
<dbReference type="GO" id="GO:0016020">
    <property type="term" value="C:membrane"/>
    <property type="evidence" value="ECO:0007669"/>
    <property type="project" value="UniProtKB-SubCell"/>
</dbReference>
<evidence type="ECO:0000256" key="2">
    <source>
        <dbReference type="ARBA" id="ARBA00022448"/>
    </source>
</evidence>
<dbReference type="SMART" id="SM00100">
    <property type="entry name" value="cNMP"/>
    <property type="match status" value="1"/>
</dbReference>
<dbReference type="GO" id="GO:0044877">
    <property type="term" value="F:protein-containing complex binding"/>
    <property type="evidence" value="ECO:0007669"/>
    <property type="project" value="TreeGrafter"/>
</dbReference>
<evidence type="ECO:0000313" key="11">
    <source>
        <dbReference type="Proteomes" id="UP000240357"/>
    </source>
</evidence>
<dbReference type="InterPro" id="IPR018488">
    <property type="entry name" value="cNMP-bd_CS"/>
</dbReference>
<reference evidence="10 11" key="1">
    <citation type="submission" date="2018-03" db="EMBL/GenBank/DDBJ databases">
        <title>Adhaeribacter sp. HMF7605 Genome sequencing and assembly.</title>
        <authorList>
            <person name="Kang H."/>
            <person name="Kang J."/>
            <person name="Cha I."/>
            <person name="Kim H."/>
            <person name="Joh K."/>
        </authorList>
    </citation>
    <scope>NUCLEOTIDE SEQUENCE [LARGE SCALE GENOMIC DNA]</scope>
    <source>
        <strain evidence="10 11">HMF7605</strain>
    </source>
</reference>
<dbReference type="InterPro" id="IPR050866">
    <property type="entry name" value="CNG_cation_channel"/>
</dbReference>
<dbReference type="InterPro" id="IPR018490">
    <property type="entry name" value="cNMP-bd_dom_sf"/>
</dbReference>
<dbReference type="PROSITE" id="PS00889">
    <property type="entry name" value="CNMP_BINDING_2"/>
    <property type="match status" value="1"/>
</dbReference>
<dbReference type="PANTHER" id="PTHR45638:SF11">
    <property type="entry name" value="CYCLIC NUCLEOTIDE-GATED CATION CHANNEL SUBUNIT A"/>
    <property type="match status" value="1"/>
</dbReference>
<dbReference type="Gene3D" id="2.60.120.10">
    <property type="entry name" value="Jelly Rolls"/>
    <property type="match status" value="1"/>
</dbReference>
<evidence type="ECO:0000256" key="6">
    <source>
        <dbReference type="ARBA" id="ARBA00023136"/>
    </source>
</evidence>
<feature type="domain" description="Cyclic nucleotide-binding" evidence="9">
    <location>
        <begin position="15"/>
        <end position="130"/>
    </location>
</feature>
<gene>
    <name evidence="10" type="ORF">AHMF7605_05825</name>
</gene>
<evidence type="ECO:0000313" key="10">
    <source>
        <dbReference type="EMBL" id="PSR53078.1"/>
    </source>
</evidence>
<protein>
    <submittedName>
        <fullName evidence="10">Cyclic nucleotide-binding domain-containing protein</fullName>
    </submittedName>
</protein>
<evidence type="ECO:0000259" key="9">
    <source>
        <dbReference type="PROSITE" id="PS50042"/>
    </source>
</evidence>
<comment type="caution">
    <text evidence="10">The sequence shown here is derived from an EMBL/GenBank/DDBJ whole genome shotgun (WGS) entry which is preliminary data.</text>
</comment>
<dbReference type="AlphaFoldDB" id="A0A2T2YCA6"/>
<name>A0A2T2YCA6_9BACT</name>
<dbReference type="PANTHER" id="PTHR45638">
    <property type="entry name" value="CYCLIC NUCLEOTIDE-GATED CATION CHANNEL SUBUNIT A"/>
    <property type="match status" value="1"/>
</dbReference>
<keyword evidence="2" id="KW-0813">Transport</keyword>
<keyword evidence="3" id="KW-0812">Transmembrane</keyword>
<evidence type="ECO:0000256" key="5">
    <source>
        <dbReference type="ARBA" id="ARBA00023065"/>
    </source>
</evidence>
<evidence type="ECO:0000256" key="1">
    <source>
        <dbReference type="ARBA" id="ARBA00004141"/>
    </source>
</evidence>
<evidence type="ECO:0000256" key="8">
    <source>
        <dbReference type="ARBA" id="ARBA00023303"/>
    </source>
</evidence>
<comment type="subcellular location">
    <subcellularLocation>
        <location evidence="1">Membrane</location>
        <topology evidence="1">Multi-pass membrane protein</topology>
    </subcellularLocation>
</comment>
<dbReference type="Proteomes" id="UP000240357">
    <property type="component" value="Unassembled WGS sequence"/>
</dbReference>
<accession>A0A2T2YCA6</accession>
<keyword evidence="11" id="KW-1185">Reference proteome</keyword>
<dbReference type="CDD" id="cd00038">
    <property type="entry name" value="CAP_ED"/>
    <property type="match status" value="1"/>
</dbReference>
<evidence type="ECO:0000256" key="4">
    <source>
        <dbReference type="ARBA" id="ARBA00022989"/>
    </source>
</evidence>